<gene>
    <name evidence="3" type="ORF">GPX89_05130</name>
</gene>
<feature type="domain" description="HTH cro/C1-type" evidence="2">
    <location>
        <begin position="56"/>
        <end position="110"/>
    </location>
</feature>
<evidence type="ECO:0000256" key="1">
    <source>
        <dbReference type="SAM" id="MobiDB-lite"/>
    </source>
</evidence>
<evidence type="ECO:0000259" key="2">
    <source>
        <dbReference type="PROSITE" id="PS50943"/>
    </source>
</evidence>
<dbReference type="InterPro" id="IPR010982">
    <property type="entry name" value="Lambda_DNA-bd_dom_sf"/>
</dbReference>
<dbReference type="PROSITE" id="PS50943">
    <property type="entry name" value="HTH_CROC1"/>
    <property type="match status" value="1"/>
</dbReference>
<proteinExistence type="predicted"/>
<dbReference type="InterPro" id="IPR001387">
    <property type="entry name" value="Cro/C1-type_HTH"/>
</dbReference>
<keyword evidence="4" id="KW-1185">Reference proteome</keyword>
<sequence>MGYPMDLSGETRGDTGKPLGGSAIHRVSGTGGWGLARWGGMGSIAGVPDGSFGERLRQWRRIRHVSQAELAGRVGLAARQLSLIESGRSNPERDLVLRVIDALDLGLVDRNLLLQAAGFAPVYPDVPVHDPRWHPFTTAVDRLLRAHEPFPALVVDAYGTVVAANRGCKALFGQDPVGTNMIDRYVADSATSDTDWREVAWAARARLRGQLARAPLDERLPGLIARLDTLLATLPAPTRDEADLVACPAFRIGDRLIRMGLLAACFDAANDITLEELRIELFYPLDPGSEEFFRLR</sequence>
<dbReference type="Pfam" id="PF13560">
    <property type="entry name" value="HTH_31"/>
    <property type="match status" value="1"/>
</dbReference>
<dbReference type="InterPro" id="IPR041413">
    <property type="entry name" value="MLTR_LBD"/>
</dbReference>
<comment type="caution">
    <text evidence="3">The sequence shown here is derived from an EMBL/GenBank/DDBJ whole genome shotgun (WGS) entry which is preliminary data.</text>
</comment>
<evidence type="ECO:0000313" key="4">
    <source>
        <dbReference type="Proteomes" id="UP000466794"/>
    </source>
</evidence>
<dbReference type="CDD" id="cd00093">
    <property type="entry name" value="HTH_XRE"/>
    <property type="match status" value="1"/>
</dbReference>
<reference evidence="3 4" key="1">
    <citation type="submission" date="2019-12" db="EMBL/GenBank/DDBJ databases">
        <title>Nocardia sp. nov. ET3-3 isolated from soil.</title>
        <authorList>
            <person name="Kanchanasin P."/>
            <person name="Tanasupawat S."/>
            <person name="Yuki M."/>
            <person name="Kudo T."/>
        </authorList>
    </citation>
    <scope>NUCLEOTIDE SEQUENCE [LARGE SCALE GENOMIC DNA]</scope>
    <source>
        <strain evidence="3 4">ET3-3</strain>
    </source>
</reference>
<dbReference type="GO" id="GO:0003677">
    <property type="term" value="F:DNA binding"/>
    <property type="evidence" value="ECO:0007669"/>
    <property type="project" value="InterPro"/>
</dbReference>
<dbReference type="Gene3D" id="1.10.260.40">
    <property type="entry name" value="lambda repressor-like DNA-binding domains"/>
    <property type="match status" value="1"/>
</dbReference>
<dbReference type="PANTHER" id="PTHR35010:SF4">
    <property type="entry name" value="BLL5781 PROTEIN"/>
    <property type="match status" value="1"/>
</dbReference>
<evidence type="ECO:0000313" key="3">
    <source>
        <dbReference type="EMBL" id="MVU76627.1"/>
    </source>
</evidence>
<dbReference type="Proteomes" id="UP000466794">
    <property type="component" value="Unassembled WGS sequence"/>
</dbReference>
<dbReference type="SMART" id="SM00530">
    <property type="entry name" value="HTH_XRE"/>
    <property type="match status" value="1"/>
</dbReference>
<accession>A0A7K1UQP7</accession>
<dbReference type="Gene3D" id="3.30.450.180">
    <property type="match status" value="1"/>
</dbReference>
<dbReference type="EMBL" id="WRPP01000001">
    <property type="protein sequence ID" value="MVU76627.1"/>
    <property type="molecule type" value="Genomic_DNA"/>
</dbReference>
<organism evidence="3 4">
    <name type="scientific">Nocardia terrae</name>
    <dbReference type="NCBI Taxonomy" id="2675851"/>
    <lineage>
        <taxon>Bacteria</taxon>
        <taxon>Bacillati</taxon>
        <taxon>Actinomycetota</taxon>
        <taxon>Actinomycetes</taxon>
        <taxon>Mycobacteriales</taxon>
        <taxon>Nocardiaceae</taxon>
        <taxon>Nocardia</taxon>
    </lineage>
</organism>
<name>A0A7K1UQP7_9NOCA</name>
<dbReference type="SUPFAM" id="SSF47413">
    <property type="entry name" value="lambda repressor-like DNA-binding domains"/>
    <property type="match status" value="1"/>
</dbReference>
<feature type="region of interest" description="Disordered" evidence="1">
    <location>
        <begin position="1"/>
        <end position="23"/>
    </location>
</feature>
<dbReference type="Pfam" id="PF17765">
    <property type="entry name" value="MLTR_LBD"/>
    <property type="match status" value="1"/>
</dbReference>
<protein>
    <submittedName>
        <fullName evidence="3">Helix-turn-helix domain-containing protein</fullName>
    </submittedName>
</protein>
<dbReference type="PANTHER" id="PTHR35010">
    <property type="entry name" value="BLL4672 PROTEIN-RELATED"/>
    <property type="match status" value="1"/>
</dbReference>
<dbReference type="AlphaFoldDB" id="A0A7K1UQP7"/>